<dbReference type="PANTHER" id="PTHR11774">
    <property type="entry name" value="GERANYLGERANYL TRANSFERASE TYPE BETA SUBUNIT"/>
    <property type="match status" value="1"/>
</dbReference>
<reference evidence="16" key="1">
    <citation type="submission" date="2020-03" db="EMBL/GenBank/DDBJ databases">
        <title>Draft Genome Sequence of Cylindrodendrum hubeiense.</title>
        <authorList>
            <person name="Buettner E."/>
            <person name="Kellner H."/>
        </authorList>
    </citation>
    <scope>NUCLEOTIDE SEQUENCE</scope>
    <source>
        <strain evidence="16">IHI 201604</strain>
    </source>
</reference>
<evidence type="ECO:0000256" key="8">
    <source>
        <dbReference type="ARBA" id="ARBA00022737"/>
    </source>
</evidence>
<evidence type="ECO:0000259" key="15">
    <source>
        <dbReference type="Pfam" id="PF00432"/>
    </source>
</evidence>
<comment type="cofactor">
    <cofactor evidence="1">
        <name>Zn(2+)</name>
        <dbReference type="ChEBI" id="CHEBI:29105"/>
    </cofactor>
</comment>
<dbReference type="SUPFAM" id="SSF48239">
    <property type="entry name" value="Terpenoid cyclases/Protein prenyltransferases"/>
    <property type="match status" value="1"/>
</dbReference>
<evidence type="ECO:0000256" key="10">
    <source>
        <dbReference type="ARBA" id="ARBA00030816"/>
    </source>
</evidence>
<feature type="compositionally biased region" description="Basic and acidic residues" evidence="14">
    <location>
        <begin position="708"/>
        <end position="720"/>
    </location>
</feature>
<evidence type="ECO:0000256" key="2">
    <source>
        <dbReference type="ARBA" id="ARBA00010497"/>
    </source>
</evidence>
<accession>A0A9P5HE45</accession>
<evidence type="ECO:0000256" key="11">
    <source>
        <dbReference type="ARBA" id="ARBA00032766"/>
    </source>
</evidence>
<evidence type="ECO:0000256" key="4">
    <source>
        <dbReference type="ARBA" id="ARBA00012656"/>
    </source>
</evidence>
<evidence type="ECO:0000313" key="16">
    <source>
        <dbReference type="EMBL" id="KAF7551677.1"/>
    </source>
</evidence>
<keyword evidence="5" id="KW-0637">Prenyltransferase</keyword>
<dbReference type="GO" id="GO:0072657">
    <property type="term" value="P:protein localization to membrane"/>
    <property type="evidence" value="ECO:0007669"/>
    <property type="project" value="UniProtKB-ARBA"/>
</dbReference>
<feature type="region of interest" description="Disordered" evidence="14">
    <location>
        <begin position="536"/>
        <end position="557"/>
    </location>
</feature>
<evidence type="ECO:0000256" key="13">
    <source>
        <dbReference type="ARBA" id="ARBA00069127"/>
    </source>
</evidence>
<dbReference type="CDD" id="cd02894">
    <property type="entry name" value="GGTase-II"/>
    <property type="match status" value="1"/>
</dbReference>
<protein>
    <recommendedName>
        <fullName evidence="13">Geranylgeranyl transferase type-2 subunit beta</fullName>
        <ecNumber evidence="4">2.5.1.60</ecNumber>
    </recommendedName>
    <alternativeName>
        <fullName evidence="10">Geranylgeranyl transferase type II subunit beta</fullName>
    </alternativeName>
    <alternativeName>
        <fullName evidence="11">Type II protein geranyl-geranyltransferase subunit beta</fullName>
    </alternativeName>
</protein>
<keyword evidence="7" id="KW-0479">Metal-binding</keyword>
<comment type="subunit">
    <text evidence="3">Heterodimer of an alpha and a beta subunit.</text>
</comment>
<dbReference type="GO" id="GO:0046872">
    <property type="term" value="F:metal ion binding"/>
    <property type="evidence" value="ECO:0007669"/>
    <property type="project" value="UniProtKB-KW"/>
</dbReference>
<dbReference type="AlphaFoldDB" id="A0A9P5HE45"/>
<evidence type="ECO:0000256" key="5">
    <source>
        <dbReference type="ARBA" id="ARBA00022602"/>
    </source>
</evidence>
<comment type="similarity">
    <text evidence="2">Belongs to the protein prenyltransferase subunit beta family.</text>
</comment>
<comment type="catalytic activity">
    <reaction evidence="12">
        <text>geranylgeranyl diphosphate + L-cysteinyl-[protein] = S-geranylgeranyl-L-cysteinyl-[protein] + diphosphate</text>
        <dbReference type="Rhea" id="RHEA:21240"/>
        <dbReference type="Rhea" id="RHEA-COMP:10131"/>
        <dbReference type="Rhea" id="RHEA-COMP:11537"/>
        <dbReference type="ChEBI" id="CHEBI:29950"/>
        <dbReference type="ChEBI" id="CHEBI:33019"/>
        <dbReference type="ChEBI" id="CHEBI:57533"/>
        <dbReference type="ChEBI" id="CHEBI:86021"/>
        <dbReference type="EC" id="2.5.1.60"/>
    </reaction>
</comment>
<feature type="compositionally biased region" description="Basic and acidic residues" evidence="14">
    <location>
        <begin position="676"/>
        <end position="695"/>
    </location>
</feature>
<evidence type="ECO:0000256" key="14">
    <source>
        <dbReference type="SAM" id="MobiDB-lite"/>
    </source>
</evidence>
<sequence>MAQVKEATGDLKLATEAHVKYIQSLDTRKDELDYWLTEHLRLSGLYWGLTALHLLGRPGALPRQEVIDFVLSCQHENGGFGAAPGHDAHMLSTVSAVQILAMTDAFDQLEDKGKGKKQVGKCLQNQETGTFAGDEWGEEDTRFLYGAFNALSLMGLLSLVDVDKAVAHITACANFDGGYGVGPGAESHSGQIFTCVAALSIVGRLDLVDKEKLGRWLSERQVPCGGLNGRPEKKEDVCYSWWVLSSLEMIDRTHWIDRDALIAFILRCQDAEKGGISDRPGDMVDVWHTLFGITGLSLLGYPGLEMAVTCIFSSSMAGGNHSSIGHLPPPGRINPQALLQTRGPLDWFDGKSRLAPTRTPPSLGVGRAQSGTTFSKGTAFEHLHLSKSTTTGRDQPNRKVGVRPGYRHREPAAVAPGHSMVRGRKPAERAPEMASGVSAGTGVASSANKQIPLLCTVCPDAPRFSDVSHLLTHIASKGHLHHETQTKLKAHQDIAASVALRQYEVWYSQNGIEALLVERMKAKQLKEAARIRRNRVLASAPPAKQVKSKSKRSLSSSTAIKIEEEDLVSDFPICPDLFNSDNEAEAPDEHLMGADMMSLKGQIWPGMGKMDLANEEMKRTRNQRKPKSVIEKMKRTSEGIEPNQVVMTAEFEIERVKGVYDDSSSPVPEDTATQSHKSETQKTRTTGRDLREHPEAAQAKHTWQQNTSRKEKWRQAKEDSSGEPLNPTFTGPFSA</sequence>
<dbReference type="EC" id="2.5.1.60" evidence="4"/>
<dbReference type="Gene3D" id="1.50.10.20">
    <property type="match status" value="1"/>
</dbReference>
<keyword evidence="17" id="KW-1185">Reference proteome</keyword>
<evidence type="ECO:0000256" key="6">
    <source>
        <dbReference type="ARBA" id="ARBA00022679"/>
    </source>
</evidence>
<dbReference type="OrthoDB" id="5428259at2759"/>
<gene>
    <name evidence="16" type="ORF">G7Z17_g4826</name>
</gene>
<feature type="region of interest" description="Disordered" evidence="14">
    <location>
        <begin position="659"/>
        <end position="735"/>
    </location>
</feature>
<evidence type="ECO:0000256" key="1">
    <source>
        <dbReference type="ARBA" id="ARBA00001947"/>
    </source>
</evidence>
<dbReference type="InterPro" id="IPR001330">
    <property type="entry name" value="Prenyltrans"/>
</dbReference>
<dbReference type="FunFam" id="1.50.10.20:FF:000012">
    <property type="entry name" value="Geranylgeranyl transferase type-2 subunit beta"/>
    <property type="match status" value="1"/>
</dbReference>
<dbReference type="InterPro" id="IPR008930">
    <property type="entry name" value="Terpenoid_cyclase/PrenylTrfase"/>
</dbReference>
<evidence type="ECO:0000313" key="17">
    <source>
        <dbReference type="Proteomes" id="UP000722485"/>
    </source>
</evidence>
<dbReference type="PANTHER" id="PTHR11774:SF11">
    <property type="entry name" value="GERANYLGERANYL TRANSFERASE TYPE-2 SUBUNIT BETA"/>
    <property type="match status" value="1"/>
</dbReference>
<organism evidence="16 17">
    <name type="scientific">Cylindrodendrum hubeiense</name>
    <dbReference type="NCBI Taxonomy" id="595255"/>
    <lineage>
        <taxon>Eukaryota</taxon>
        <taxon>Fungi</taxon>
        <taxon>Dikarya</taxon>
        <taxon>Ascomycota</taxon>
        <taxon>Pezizomycotina</taxon>
        <taxon>Sordariomycetes</taxon>
        <taxon>Hypocreomycetidae</taxon>
        <taxon>Hypocreales</taxon>
        <taxon>Nectriaceae</taxon>
        <taxon>Cylindrodendrum</taxon>
    </lineage>
</organism>
<dbReference type="Proteomes" id="UP000722485">
    <property type="component" value="Unassembled WGS sequence"/>
</dbReference>
<evidence type="ECO:0000256" key="12">
    <source>
        <dbReference type="ARBA" id="ARBA00047658"/>
    </source>
</evidence>
<dbReference type="InterPro" id="IPR026873">
    <property type="entry name" value="Ptb1"/>
</dbReference>
<dbReference type="GO" id="GO:0004663">
    <property type="term" value="F:Rab geranylgeranyltransferase activity"/>
    <property type="evidence" value="ECO:0007669"/>
    <property type="project" value="UniProtKB-EC"/>
</dbReference>
<evidence type="ECO:0000256" key="7">
    <source>
        <dbReference type="ARBA" id="ARBA00022723"/>
    </source>
</evidence>
<dbReference type="Pfam" id="PF00432">
    <property type="entry name" value="Prenyltrans"/>
    <property type="match status" value="1"/>
</dbReference>
<dbReference type="GO" id="GO:0005968">
    <property type="term" value="C:Rab-protein geranylgeranyltransferase complex"/>
    <property type="evidence" value="ECO:0007669"/>
    <property type="project" value="TreeGrafter"/>
</dbReference>
<evidence type="ECO:0000256" key="3">
    <source>
        <dbReference type="ARBA" id="ARBA00011355"/>
    </source>
</evidence>
<comment type="caution">
    <text evidence="16">The sequence shown here is derived from an EMBL/GenBank/DDBJ whole genome shotgun (WGS) entry which is preliminary data.</text>
</comment>
<feature type="compositionally biased region" description="Polar residues" evidence="14">
    <location>
        <begin position="662"/>
        <end position="675"/>
    </location>
</feature>
<feature type="domain" description="Prenyltransferase alpha-alpha toroid" evidence="15">
    <location>
        <begin position="13"/>
        <end position="304"/>
    </location>
</feature>
<name>A0A9P5HE45_9HYPO</name>
<keyword evidence="8" id="KW-0677">Repeat</keyword>
<keyword evidence="6" id="KW-0808">Transferase</keyword>
<keyword evidence="9" id="KW-0862">Zinc</keyword>
<evidence type="ECO:0000256" key="9">
    <source>
        <dbReference type="ARBA" id="ARBA00022833"/>
    </source>
</evidence>
<dbReference type="InterPro" id="IPR045089">
    <property type="entry name" value="PGGT1B-like"/>
</dbReference>
<proteinExistence type="inferred from homology"/>
<dbReference type="EMBL" id="JAANBB010000073">
    <property type="protein sequence ID" value="KAF7551677.1"/>
    <property type="molecule type" value="Genomic_DNA"/>
</dbReference>